<feature type="region of interest" description="Disordered" evidence="1">
    <location>
        <begin position="347"/>
        <end position="391"/>
    </location>
</feature>
<evidence type="ECO:0000313" key="2">
    <source>
        <dbReference type="EMBL" id="KAK7735022.1"/>
    </source>
</evidence>
<evidence type="ECO:0000313" key="3">
    <source>
        <dbReference type="Proteomes" id="UP001430848"/>
    </source>
</evidence>
<feature type="compositionally biased region" description="Basic and acidic residues" evidence="1">
    <location>
        <begin position="17"/>
        <end position="27"/>
    </location>
</feature>
<evidence type="ECO:0008006" key="4">
    <source>
        <dbReference type="Google" id="ProtNLM"/>
    </source>
</evidence>
<dbReference type="EMBL" id="JAKNSF020000014">
    <property type="protein sequence ID" value="KAK7735022.1"/>
    <property type="molecule type" value="Genomic_DNA"/>
</dbReference>
<dbReference type="PANTHER" id="PTHR38113:SF1">
    <property type="entry name" value="DUF2293 DOMAIN-CONTAINING PROTEIN"/>
    <property type="match status" value="1"/>
</dbReference>
<comment type="caution">
    <text evidence="2">The sequence shown here is derived from an EMBL/GenBank/DDBJ whole genome shotgun (WGS) entry which is preliminary data.</text>
</comment>
<feature type="region of interest" description="Disordered" evidence="1">
    <location>
        <begin position="246"/>
        <end position="267"/>
    </location>
</feature>
<dbReference type="Proteomes" id="UP001430848">
    <property type="component" value="Unassembled WGS sequence"/>
</dbReference>
<organism evidence="2 3">
    <name type="scientific">Diaporthe eres</name>
    <name type="common">Phomopsis oblonga</name>
    <dbReference type="NCBI Taxonomy" id="83184"/>
    <lineage>
        <taxon>Eukaryota</taxon>
        <taxon>Fungi</taxon>
        <taxon>Dikarya</taxon>
        <taxon>Ascomycota</taxon>
        <taxon>Pezizomycotina</taxon>
        <taxon>Sordariomycetes</taxon>
        <taxon>Sordariomycetidae</taxon>
        <taxon>Diaporthales</taxon>
        <taxon>Diaporthaceae</taxon>
        <taxon>Diaporthe</taxon>
        <taxon>Diaporthe eres species complex</taxon>
    </lineage>
</organism>
<evidence type="ECO:0000256" key="1">
    <source>
        <dbReference type="SAM" id="MobiDB-lite"/>
    </source>
</evidence>
<reference evidence="2 3" key="1">
    <citation type="submission" date="2024-02" db="EMBL/GenBank/DDBJ databases">
        <title>De novo assembly and annotation of 12 fungi associated with fruit tree decline syndrome in Ontario, Canada.</title>
        <authorList>
            <person name="Sulman M."/>
            <person name="Ellouze W."/>
            <person name="Ilyukhin E."/>
        </authorList>
    </citation>
    <scope>NUCLEOTIDE SEQUENCE [LARGE SCALE GENOMIC DNA]</scope>
    <source>
        <strain evidence="2 3">M169</strain>
    </source>
</reference>
<sequence length="391" mass="43988">MGREKKTTLAAATAGKTAKERHQRTGRDNSAWTAPVRTDLIALPEKNITSKHKSYFQVFENHDKKEKKLEFEVSTDKIPPPGFEFVPIGNPELTKACKDLSRERDAMIFIVSTAKDANANKLALQMSRSGHHIRRTIVEEARALIGEEDASTASNSGEPEPIPDSQEEYNAQADAALRDLFPRIPNTDRQMIIEHAFKKLLREAGYPTARKVVEQHCLDFLVKWRGDEETGRDQFDEILREVIVLSDDSDEDSEDDESSDEDFVRITTAPDSHLSRADFSRAGNSPHRLRYATLSGPSKAFSHRHPVSSAAEGRSSKRTKPQRSKKTNRGFKRYEAVAKRWEEAVNRNRYAQDTGTVGRAAPMDRIPSQGSRRLPSLEIISPGPSLSLRKQ</sequence>
<feature type="compositionally biased region" description="Acidic residues" evidence="1">
    <location>
        <begin position="247"/>
        <end position="261"/>
    </location>
</feature>
<accession>A0ABR1PEL3</accession>
<gene>
    <name evidence="2" type="ORF">SLS63_004007</name>
</gene>
<keyword evidence="3" id="KW-1185">Reference proteome</keyword>
<protein>
    <recommendedName>
        <fullName evidence="4">DUF2293 domain-containing protein</fullName>
    </recommendedName>
</protein>
<feature type="region of interest" description="Disordered" evidence="1">
    <location>
        <begin position="1"/>
        <end position="32"/>
    </location>
</feature>
<feature type="compositionally biased region" description="Basic residues" evidence="1">
    <location>
        <begin position="316"/>
        <end position="331"/>
    </location>
</feature>
<name>A0ABR1PEL3_DIAER</name>
<dbReference type="PANTHER" id="PTHR38113">
    <property type="match status" value="1"/>
</dbReference>
<proteinExistence type="predicted"/>
<feature type="region of interest" description="Disordered" evidence="1">
    <location>
        <begin position="287"/>
        <end position="333"/>
    </location>
</feature>